<name>A0A1Y1QHY7_9GAMM</name>
<dbReference type="AlphaFoldDB" id="A0A1Y1QHY7"/>
<organism evidence="1 2">
    <name type="scientific">Thiothrix lacustris</name>
    <dbReference type="NCBI Taxonomy" id="525917"/>
    <lineage>
        <taxon>Bacteria</taxon>
        <taxon>Pseudomonadati</taxon>
        <taxon>Pseudomonadota</taxon>
        <taxon>Gammaproteobacteria</taxon>
        <taxon>Thiotrichales</taxon>
        <taxon>Thiotrichaceae</taxon>
        <taxon>Thiothrix</taxon>
    </lineage>
</organism>
<evidence type="ECO:0000313" key="2">
    <source>
        <dbReference type="Proteomes" id="UP000192491"/>
    </source>
</evidence>
<comment type="caution">
    <text evidence="1">The sequence shown here is derived from an EMBL/GenBank/DDBJ whole genome shotgun (WGS) entry which is preliminary data.</text>
</comment>
<evidence type="ECO:0000313" key="1">
    <source>
        <dbReference type="EMBL" id="OQX06152.1"/>
    </source>
</evidence>
<accession>A0A1Y1QHY7</accession>
<evidence type="ECO:0008006" key="3">
    <source>
        <dbReference type="Google" id="ProtNLM"/>
    </source>
</evidence>
<dbReference type="InterPro" id="IPR025455">
    <property type="entry name" value="DUF4276"/>
</dbReference>
<dbReference type="Proteomes" id="UP000192491">
    <property type="component" value="Unassembled WGS sequence"/>
</dbReference>
<dbReference type="Pfam" id="PF14103">
    <property type="entry name" value="DUF4276"/>
    <property type="match status" value="1"/>
</dbReference>
<reference evidence="1 2" key="1">
    <citation type="submission" date="2017-01" db="EMBL/GenBank/DDBJ databases">
        <title>Novel large sulfur bacteria in the metagenomes of groundwater-fed chemosynthetic microbial mats in the Lake Huron basin.</title>
        <authorList>
            <person name="Sharrar A.M."/>
            <person name="Flood B.E."/>
            <person name="Bailey J.V."/>
            <person name="Jones D.S."/>
            <person name="Biddanda B."/>
            <person name="Ruberg S.A."/>
            <person name="Marcus D.N."/>
            <person name="Dick G.J."/>
        </authorList>
    </citation>
    <scope>NUCLEOTIDE SEQUENCE [LARGE SCALE GENOMIC DNA]</scope>
    <source>
        <strain evidence="1">A8</strain>
    </source>
</reference>
<proteinExistence type="predicted"/>
<sequence>MSRVLVICEGQTEAAFVRDCLQPYLLDKGIYVCVENMRGKVSSQRVAHFVRNNFRSFDKITTLLDFYGFQDREQDSRQALEAFIAMTAQGIMPQADMTEKFLPYVQMYEFEGLLFSDVSQFEWVQDGWNTDTERQLQAICNAFDNPELINDSPLTAPSKRLGAIFAHHYKKVEHGSIIAESIGLQTIREQCPNFNEWLARIIVTHSTRSVLFSRKV</sequence>
<dbReference type="EMBL" id="MTEJ01000257">
    <property type="protein sequence ID" value="OQX06152.1"/>
    <property type="molecule type" value="Genomic_DNA"/>
</dbReference>
<protein>
    <recommendedName>
        <fullName evidence="3">DUF4276 family protein</fullName>
    </recommendedName>
</protein>
<gene>
    <name evidence="1" type="ORF">BWK73_31555</name>
</gene>